<comment type="caution">
    <text evidence="9">The sequence shown here is derived from an EMBL/GenBank/DDBJ whole genome shotgun (WGS) entry which is preliminary data.</text>
</comment>
<dbReference type="Gene3D" id="3.40.720.10">
    <property type="entry name" value="Alkaline Phosphatase, subunit A"/>
    <property type="match status" value="1"/>
</dbReference>
<dbReference type="InterPro" id="IPR017850">
    <property type="entry name" value="Alkaline_phosphatase_core_sf"/>
</dbReference>
<dbReference type="Pfam" id="PF00884">
    <property type="entry name" value="Sulfatase"/>
    <property type="match status" value="1"/>
</dbReference>
<evidence type="ECO:0000313" key="9">
    <source>
        <dbReference type="EMBL" id="MDF0749165.1"/>
    </source>
</evidence>
<dbReference type="CDD" id="cd16015">
    <property type="entry name" value="LTA_synthase"/>
    <property type="match status" value="1"/>
</dbReference>
<comment type="subcellular location">
    <subcellularLocation>
        <location evidence="1">Cell membrane</location>
        <topology evidence="1">Multi-pass membrane protein</topology>
    </subcellularLocation>
</comment>
<feature type="compositionally biased region" description="Basic and acidic residues" evidence="6">
    <location>
        <begin position="407"/>
        <end position="427"/>
    </location>
</feature>
<protein>
    <submittedName>
        <fullName evidence="9">LTA synthase family protein</fullName>
    </submittedName>
</protein>
<feature type="transmembrane region" description="Helical" evidence="7">
    <location>
        <begin position="43"/>
        <end position="60"/>
    </location>
</feature>
<keyword evidence="10" id="KW-1185">Reference proteome</keyword>
<evidence type="ECO:0000313" key="10">
    <source>
        <dbReference type="Proteomes" id="UP001143391"/>
    </source>
</evidence>
<reference evidence="9" key="1">
    <citation type="submission" date="2022-07" db="EMBL/GenBank/DDBJ databases">
        <title>Marinobacter iranensis a new bacterium isolate from a hipersaline lake in Iran.</title>
        <authorList>
            <person name="Mohammad A.M.A."/>
            <person name="Cristina S.-P."/>
            <person name="Antonio V."/>
        </authorList>
    </citation>
    <scope>NUCLEOTIDE SEQUENCE</scope>
    <source>
        <strain evidence="9">71-i</strain>
    </source>
</reference>
<proteinExistence type="predicted"/>
<dbReference type="PANTHER" id="PTHR47371">
    <property type="entry name" value="LIPOTEICHOIC ACID SYNTHASE"/>
    <property type="match status" value="1"/>
</dbReference>
<name>A0ABT5Y659_9GAMM</name>
<gene>
    <name evidence="9" type="ORF">NLU14_02855</name>
</gene>
<keyword evidence="4 7" id="KW-1133">Transmembrane helix</keyword>
<dbReference type="InterPro" id="IPR050448">
    <property type="entry name" value="OpgB/LTA_synthase_biosynth"/>
</dbReference>
<feature type="transmembrane region" description="Helical" evidence="7">
    <location>
        <begin position="67"/>
        <end position="90"/>
    </location>
</feature>
<evidence type="ECO:0000256" key="5">
    <source>
        <dbReference type="ARBA" id="ARBA00023136"/>
    </source>
</evidence>
<sequence>MAFFSGLMTRHFCKTMLLAFCWLVAVRASYVLQSGVWPDTSAMIASDLAGAFILAVLLTVTTGVFRAILVIVLGCAAFVAGMHLTVHGTLFQLSLIGKSVDPTFVTGSLINVHSLWLPIYIFLAWLLHRLHRSIKPETPLAGHSGQVVLAVLVTVVYGISFQSLTTPANNLVASFFSQIPGALIAPVSTKLLTVTESATTPKETLEGASFFRHQVATPNVEEPPNVLLIMVEGLSGGYFPSLSDYHELDPTVELANLETNLRRHGFRIYRNALSMDRQTNRGTFAILCGEYPDFRRQSRKMVDVAEDRAEVDCMPGRLKEHGYHTAYWQAAPLDYMQKGEFMPKAGFIDVTGAGIFNGPEDEVEGWGPPDPVYFDNIAQRLRQLDSQTSPWLVTLLNVGTHHPFNIGEKREEQEEREKQDSDGKLDAEDITPEPQEARRMAMKTMEESLNRFLNGLASDGILDDTLVIVTSDESGGFIRKDHESIPLNSNVGVLALRPPDRDSLERYADRDQIVAQIDIPPTILDVTGFSKKAGDMIGRSLLVRQQGNPRNLLLADTYTGLKYFLRESGQLLSCSELMTNCSSWRFEPERLFGTLEQTDAEPFLTFEERTALFNRAARMKPAETP</sequence>
<evidence type="ECO:0000256" key="6">
    <source>
        <dbReference type="SAM" id="MobiDB-lite"/>
    </source>
</evidence>
<keyword evidence="5 7" id="KW-0472">Membrane</keyword>
<evidence type="ECO:0000256" key="7">
    <source>
        <dbReference type="SAM" id="Phobius"/>
    </source>
</evidence>
<dbReference type="EMBL" id="JANCMW010000001">
    <property type="protein sequence ID" value="MDF0749165.1"/>
    <property type="molecule type" value="Genomic_DNA"/>
</dbReference>
<feature type="domain" description="Sulfatase N-terminal" evidence="8">
    <location>
        <begin position="224"/>
        <end position="528"/>
    </location>
</feature>
<dbReference type="RefSeq" id="WP_275704649.1">
    <property type="nucleotide sequence ID" value="NZ_JANCMW010000001.1"/>
</dbReference>
<organism evidence="9 10">
    <name type="scientific">Marinobacter iranensis</name>
    <dbReference type="NCBI Taxonomy" id="2962607"/>
    <lineage>
        <taxon>Bacteria</taxon>
        <taxon>Pseudomonadati</taxon>
        <taxon>Pseudomonadota</taxon>
        <taxon>Gammaproteobacteria</taxon>
        <taxon>Pseudomonadales</taxon>
        <taxon>Marinobacteraceae</taxon>
        <taxon>Marinobacter</taxon>
    </lineage>
</organism>
<dbReference type="PANTHER" id="PTHR47371:SF3">
    <property type="entry name" value="PHOSPHOGLYCEROL TRANSFERASE I"/>
    <property type="match status" value="1"/>
</dbReference>
<evidence type="ECO:0000256" key="1">
    <source>
        <dbReference type="ARBA" id="ARBA00004651"/>
    </source>
</evidence>
<evidence type="ECO:0000256" key="4">
    <source>
        <dbReference type="ARBA" id="ARBA00022989"/>
    </source>
</evidence>
<evidence type="ECO:0000259" key="8">
    <source>
        <dbReference type="Pfam" id="PF00884"/>
    </source>
</evidence>
<evidence type="ECO:0000256" key="2">
    <source>
        <dbReference type="ARBA" id="ARBA00022475"/>
    </source>
</evidence>
<dbReference type="Proteomes" id="UP001143391">
    <property type="component" value="Unassembled WGS sequence"/>
</dbReference>
<evidence type="ECO:0000256" key="3">
    <source>
        <dbReference type="ARBA" id="ARBA00022692"/>
    </source>
</evidence>
<keyword evidence="2" id="KW-1003">Cell membrane</keyword>
<feature type="region of interest" description="Disordered" evidence="6">
    <location>
        <begin position="404"/>
        <end position="435"/>
    </location>
</feature>
<keyword evidence="3 7" id="KW-0812">Transmembrane</keyword>
<feature type="transmembrane region" description="Helical" evidence="7">
    <location>
        <begin position="110"/>
        <end position="128"/>
    </location>
</feature>
<feature type="transmembrane region" description="Helical" evidence="7">
    <location>
        <begin position="140"/>
        <end position="159"/>
    </location>
</feature>
<accession>A0ABT5Y659</accession>
<dbReference type="SUPFAM" id="SSF53649">
    <property type="entry name" value="Alkaline phosphatase-like"/>
    <property type="match status" value="1"/>
</dbReference>
<dbReference type="InterPro" id="IPR000917">
    <property type="entry name" value="Sulfatase_N"/>
</dbReference>